<reference evidence="1" key="1">
    <citation type="submission" date="2018-05" db="EMBL/GenBank/DDBJ databases">
        <authorList>
            <person name="Lanie J.A."/>
            <person name="Ng W.-L."/>
            <person name="Kazmierczak K.M."/>
            <person name="Andrzejewski T.M."/>
            <person name="Davidsen T.M."/>
            <person name="Wayne K.J."/>
            <person name="Tettelin H."/>
            <person name="Glass J.I."/>
            <person name="Rusch D."/>
            <person name="Podicherti R."/>
            <person name="Tsui H.-C.T."/>
            <person name="Winkler M.E."/>
        </authorList>
    </citation>
    <scope>NUCLEOTIDE SEQUENCE</scope>
</reference>
<dbReference type="AlphaFoldDB" id="A0A381V8G1"/>
<gene>
    <name evidence="1" type="ORF">METZ01_LOCUS89145</name>
</gene>
<accession>A0A381V8G1</accession>
<protein>
    <submittedName>
        <fullName evidence="1">Uncharacterized protein</fullName>
    </submittedName>
</protein>
<sequence>MRYSVVVSTGFAIVLVSLTTLRAQQSEIETDLTGVWTGRRPADAPYALYAFTNELPPMTEWAMSRYQEAKPTFGPNSVPVAAANDPVYQCFPPGTPRIYFHPFPMEIIQTPSRVMMVFEYDHLIRQIYTDGRDHRVDLAPSWMGDSTGHWEGDTLVVETVNFNDKTWVDRRGVPHSEELRVVEHIRRLDENRLQIDVTIEDPVAFTRPWTGQRLYETVDWDIEEFVCMDNVNFTPFEDEILNFEGEAEVPE</sequence>
<organism evidence="1">
    <name type="scientific">marine metagenome</name>
    <dbReference type="NCBI Taxonomy" id="408172"/>
    <lineage>
        <taxon>unclassified sequences</taxon>
        <taxon>metagenomes</taxon>
        <taxon>ecological metagenomes</taxon>
    </lineage>
</organism>
<proteinExistence type="predicted"/>
<name>A0A381V8G1_9ZZZZ</name>
<evidence type="ECO:0000313" key="1">
    <source>
        <dbReference type="EMBL" id="SVA36291.1"/>
    </source>
</evidence>
<dbReference type="EMBL" id="UINC01008056">
    <property type="protein sequence ID" value="SVA36291.1"/>
    <property type="molecule type" value="Genomic_DNA"/>
</dbReference>